<evidence type="ECO:0008006" key="3">
    <source>
        <dbReference type="Google" id="ProtNLM"/>
    </source>
</evidence>
<dbReference type="RefSeq" id="WP_140922944.1">
    <property type="nucleotide sequence ID" value="NZ_VHIZ01000015.1"/>
</dbReference>
<name>A0ABY2ZFY2_9GAMM</name>
<organism evidence="1 2">
    <name type="scientific">Pantoea anthophila</name>
    <dbReference type="NCBI Taxonomy" id="470931"/>
    <lineage>
        <taxon>Bacteria</taxon>
        <taxon>Pseudomonadati</taxon>
        <taxon>Pseudomonadota</taxon>
        <taxon>Gammaproteobacteria</taxon>
        <taxon>Enterobacterales</taxon>
        <taxon>Erwiniaceae</taxon>
        <taxon>Pantoea</taxon>
    </lineage>
</organism>
<accession>A0ABY2ZFY2</accession>
<evidence type="ECO:0000313" key="1">
    <source>
        <dbReference type="EMBL" id="TPV32738.1"/>
    </source>
</evidence>
<keyword evidence="2" id="KW-1185">Reference proteome</keyword>
<protein>
    <recommendedName>
        <fullName evidence="3">DNA-binding protein</fullName>
    </recommendedName>
</protein>
<dbReference type="Proteomes" id="UP000316142">
    <property type="component" value="Unassembled WGS sequence"/>
</dbReference>
<comment type="caution">
    <text evidence="1">The sequence shown here is derived from an EMBL/GenBank/DDBJ whole genome shotgun (WGS) entry which is preliminary data.</text>
</comment>
<sequence>MKITFEQDSGNVVVWDVSEEKLSQLLNVRGCAMNFGINEHTASARVRRGWPVLLALATDDEEKQ</sequence>
<reference evidence="1 2" key="1">
    <citation type="submission" date="2019-06" db="EMBL/GenBank/DDBJ databases">
        <title>Taxogenomics and systematics of the genus Pantoea.</title>
        <authorList>
            <person name="Tambong J.T."/>
        </authorList>
    </citation>
    <scope>NUCLEOTIDE SEQUENCE [LARGE SCALE GENOMIC DNA]</scope>
    <source>
        <strain evidence="1 2">LMG 2558</strain>
    </source>
</reference>
<evidence type="ECO:0000313" key="2">
    <source>
        <dbReference type="Proteomes" id="UP000316142"/>
    </source>
</evidence>
<proteinExistence type="predicted"/>
<gene>
    <name evidence="1" type="ORF">FJW00_01855</name>
</gene>
<dbReference type="EMBL" id="VHIZ01000015">
    <property type="protein sequence ID" value="TPV32738.1"/>
    <property type="molecule type" value="Genomic_DNA"/>
</dbReference>